<dbReference type="InterPro" id="IPR035513">
    <property type="entry name" value="Invertase/methylesterase_inhib"/>
</dbReference>
<keyword evidence="14" id="KW-1185">Reference proteome</keyword>
<evidence type="ECO:0000256" key="7">
    <source>
        <dbReference type="ARBA" id="ARBA00023157"/>
    </source>
</evidence>
<feature type="region of interest" description="Disordered" evidence="10">
    <location>
        <begin position="834"/>
        <end position="974"/>
    </location>
</feature>
<dbReference type="SUPFAM" id="SSF51126">
    <property type="entry name" value="Pectin lyase-like"/>
    <property type="match status" value="1"/>
</dbReference>
<dbReference type="InterPro" id="IPR033131">
    <property type="entry name" value="Pectinesterase_Asp_AS"/>
</dbReference>
<dbReference type="InterPro" id="IPR008610">
    <property type="entry name" value="Ebp2"/>
</dbReference>
<keyword evidence="11" id="KW-0812">Transmembrane</keyword>
<dbReference type="EC" id="3.1.1.11" evidence="4"/>
<evidence type="ECO:0000256" key="6">
    <source>
        <dbReference type="ARBA" id="ARBA00023085"/>
    </source>
</evidence>
<feature type="domain" description="Pectinesterase inhibitor" evidence="12">
    <location>
        <begin position="72"/>
        <end position="228"/>
    </location>
</feature>
<evidence type="ECO:0000259" key="12">
    <source>
        <dbReference type="SMART" id="SM00856"/>
    </source>
</evidence>
<name>A0AAN7LRL3_TRANT</name>
<dbReference type="NCBIfam" id="TIGR01614">
    <property type="entry name" value="PME_inhib"/>
    <property type="match status" value="1"/>
</dbReference>
<reference evidence="13 14" key="1">
    <citation type="journal article" date="2023" name="Hortic Res">
        <title>Pangenome of water caltrop reveals structural variations and asymmetric subgenome divergence after allopolyploidization.</title>
        <authorList>
            <person name="Zhang X."/>
            <person name="Chen Y."/>
            <person name="Wang L."/>
            <person name="Yuan Y."/>
            <person name="Fang M."/>
            <person name="Shi L."/>
            <person name="Lu R."/>
            <person name="Comes H.P."/>
            <person name="Ma Y."/>
            <person name="Chen Y."/>
            <person name="Huang G."/>
            <person name="Zhou Y."/>
            <person name="Zheng Z."/>
            <person name="Qiu Y."/>
        </authorList>
    </citation>
    <scope>NUCLEOTIDE SEQUENCE [LARGE SCALE GENOMIC DNA]</scope>
    <source>
        <strain evidence="13">F231</strain>
    </source>
</reference>
<dbReference type="FunFam" id="2.160.20.10:FF:000001">
    <property type="entry name" value="Pectinesterase"/>
    <property type="match status" value="1"/>
</dbReference>
<dbReference type="GO" id="GO:0030599">
    <property type="term" value="F:pectinesterase activity"/>
    <property type="evidence" value="ECO:0007669"/>
    <property type="project" value="UniProtKB-EC"/>
</dbReference>
<protein>
    <recommendedName>
        <fullName evidence="4">pectinesterase</fullName>
        <ecNumber evidence="4">3.1.1.11</ecNumber>
    </recommendedName>
</protein>
<dbReference type="PROSITE" id="PS00503">
    <property type="entry name" value="PECTINESTERASE_2"/>
    <property type="match status" value="1"/>
</dbReference>
<dbReference type="CDD" id="cd22249">
    <property type="entry name" value="UDM1_RNF168_RNF169-like"/>
    <property type="match status" value="1"/>
</dbReference>
<comment type="similarity">
    <text evidence="3">In the C-terminal section; belongs to the pectinesterase family.</text>
</comment>
<dbReference type="InterPro" id="IPR000070">
    <property type="entry name" value="Pectinesterase_cat"/>
</dbReference>
<dbReference type="Pfam" id="PF05890">
    <property type="entry name" value="Ebp2"/>
    <property type="match status" value="1"/>
</dbReference>
<feature type="region of interest" description="Disordered" evidence="10">
    <location>
        <begin position="689"/>
        <end position="723"/>
    </location>
</feature>
<gene>
    <name evidence="13" type="ORF">SAY86_017618</name>
</gene>
<keyword evidence="7" id="KW-1015">Disulfide bond</keyword>
<dbReference type="InterPro" id="IPR012334">
    <property type="entry name" value="Pectin_lyas_fold"/>
</dbReference>
<evidence type="ECO:0000256" key="4">
    <source>
        <dbReference type="ARBA" id="ARBA00013229"/>
    </source>
</evidence>
<evidence type="ECO:0000256" key="1">
    <source>
        <dbReference type="ARBA" id="ARBA00005184"/>
    </source>
</evidence>
<dbReference type="GO" id="GO:0004857">
    <property type="term" value="F:enzyme inhibitor activity"/>
    <property type="evidence" value="ECO:0007669"/>
    <property type="project" value="InterPro"/>
</dbReference>
<feature type="compositionally biased region" description="Acidic residues" evidence="10">
    <location>
        <begin position="704"/>
        <end position="716"/>
    </location>
</feature>
<organism evidence="13 14">
    <name type="scientific">Trapa natans</name>
    <name type="common">Water chestnut</name>
    <dbReference type="NCBI Taxonomy" id="22666"/>
    <lineage>
        <taxon>Eukaryota</taxon>
        <taxon>Viridiplantae</taxon>
        <taxon>Streptophyta</taxon>
        <taxon>Embryophyta</taxon>
        <taxon>Tracheophyta</taxon>
        <taxon>Spermatophyta</taxon>
        <taxon>Magnoliopsida</taxon>
        <taxon>eudicotyledons</taxon>
        <taxon>Gunneridae</taxon>
        <taxon>Pentapetalae</taxon>
        <taxon>rosids</taxon>
        <taxon>malvids</taxon>
        <taxon>Myrtales</taxon>
        <taxon>Lythraceae</taxon>
        <taxon>Trapa</taxon>
    </lineage>
</organism>
<comment type="similarity">
    <text evidence="2">In the N-terminal section; belongs to the PMEI family.</text>
</comment>
<dbReference type="SUPFAM" id="SSF101148">
    <property type="entry name" value="Plant invertase/pectin methylesterase inhibitor"/>
    <property type="match status" value="1"/>
</dbReference>
<keyword evidence="11" id="KW-1133">Transmembrane helix</keyword>
<feature type="compositionally biased region" description="Basic and acidic residues" evidence="10">
    <location>
        <begin position="852"/>
        <end position="868"/>
    </location>
</feature>
<dbReference type="InterPro" id="IPR006501">
    <property type="entry name" value="Pectinesterase_inhib_dom"/>
</dbReference>
<evidence type="ECO:0000256" key="2">
    <source>
        <dbReference type="ARBA" id="ARBA00006027"/>
    </source>
</evidence>
<dbReference type="CDD" id="cd15798">
    <property type="entry name" value="PMEI-like_3"/>
    <property type="match status" value="1"/>
</dbReference>
<feature type="compositionally biased region" description="Basic and acidic residues" evidence="10">
    <location>
        <begin position="834"/>
        <end position="846"/>
    </location>
</feature>
<feature type="active site" evidence="9">
    <location>
        <position position="425"/>
    </location>
</feature>
<evidence type="ECO:0000256" key="9">
    <source>
        <dbReference type="PROSITE-ProRule" id="PRU10040"/>
    </source>
</evidence>
<keyword evidence="8" id="KW-0325">Glycoprotein</keyword>
<evidence type="ECO:0000256" key="11">
    <source>
        <dbReference type="SAM" id="Phobius"/>
    </source>
</evidence>
<keyword evidence="6" id="KW-0063">Aspartyl esterase</keyword>
<dbReference type="Proteomes" id="UP001346149">
    <property type="component" value="Unassembled WGS sequence"/>
</dbReference>
<dbReference type="GO" id="GO:0042545">
    <property type="term" value="P:cell wall modification"/>
    <property type="evidence" value="ECO:0007669"/>
    <property type="project" value="InterPro"/>
</dbReference>
<comment type="pathway">
    <text evidence="1">Glycan metabolism; pectin degradation; 2-dehydro-3-deoxy-D-gluconate from pectin: step 1/5.</text>
</comment>
<accession>A0AAN7LRL3</accession>
<dbReference type="Gene3D" id="1.20.140.40">
    <property type="entry name" value="Invertase/pectin methylesterase inhibitor family protein"/>
    <property type="match status" value="1"/>
</dbReference>
<evidence type="ECO:0000313" key="13">
    <source>
        <dbReference type="EMBL" id="KAK4790314.1"/>
    </source>
</evidence>
<dbReference type="Pfam" id="PF04043">
    <property type="entry name" value="PMEI"/>
    <property type="match status" value="1"/>
</dbReference>
<comment type="caution">
    <text evidence="13">The sequence shown here is derived from an EMBL/GenBank/DDBJ whole genome shotgun (WGS) entry which is preliminary data.</text>
</comment>
<dbReference type="SMART" id="SM00856">
    <property type="entry name" value="PMEI"/>
    <property type="match status" value="1"/>
</dbReference>
<dbReference type="FunFam" id="1.20.140.40:FF:000010">
    <property type="entry name" value="Pectinesterase"/>
    <property type="match status" value="1"/>
</dbReference>
<keyword evidence="5" id="KW-0378">Hydrolase</keyword>
<proteinExistence type="inferred from homology"/>
<feature type="compositionally biased region" description="Basic and acidic residues" evidence="10">
    <location>
        <begin position="922"/>
        <end position="938"/>
    </location>
</feature>
<evidence type="ECO:0000313" key="14">
    <source>
        <dbReference type="Proteomes" id="UP001346149"/>
    </source>
</evidence>
<dbReference type="AlphaFoldDB" id="A0AAN7LRL3"/>
<evidence type="ECO:0000256" key="3">
    <source>
        <dbReference type="ARBA" id="ARBA00007786"/>
    </source>
</evidence>
<feature type="transmembrane region" description="Helical" evidence="11">
    <location>
        <begin position="29"/>
        <end position="52"/>
    </location>
</feature>
<sequence>MDTIKSFKGYGKVDEAEERAFRQKTRRRIIILGFSFVILVLVIVGAVVGTIVQRNRSDSDDDAPASPAAGLTPAASLKTVCSVTQYPDSCFSSISSYGNANTTDPEQLFKLSLQVAIQEVYRFADYVSSTAEKINGDNKTKSALNVCSTVIDDAASQLNDSVSLLEVNSAEKLLSDARINDMRTWLSSTITNLDTCLDSLEEMNSTLHDDYKARVQNSTEFASNSLAIVARILSLLANLNIPIHRKLHGSGESSEFPTWLRPADRRLLQDNSIVPNVTVAADGTGDYRTIKEAVGRVPKKGTSRFIIYVKAGTYTENIVIDKSKWNVMIYGDGKERTIISGSLNFVDGTPTFGTATFAVAGKGFIAKNMKFINTAGPEKHQAVAFRSGSDMSVMYQCSFDAYQDTLYAHSNRQFYLECDITGTIDFIFGNSAAVFQRCQIMPRQPMPNQFNTITAQGKKDPNQNTGLSIQKCTLLPFSSNLTAQTYLGRPWKDYSTTVIMQSSIGGFLNPKGWIEWVSGTDPPRTINYGEYQNTGPGASTAQRVTWTGYKPALTASQAGKFTVESFIQGRFRGVQVSDRKKGKTYCWCLTIPSPATQHYRPRLVARQAESPARPFTTTVPQSSYQTTTSALLPLSRGRFTTIVSQFLNSSPLLCILVHPLLLFLSTYIFTVSEPVWFYSMGVTARELDLSDEEELPQGQKNEDFGSESESESDQEDGEVKLLEPSKNSVYNTDGLLDKLGDISWPQNLPWTDKLSIVFEQAQEVDVNDDLARELAFYTQALEGTRQAFGELQKMGIAFLRPSNYYAEMVKSDSHMEKVKGQLLAEKKNIEEAEERKKAREAKKLAKEVQAQKQKERAKQKKEDIESVKKWRKQRQKSGFSGKGDDLPFDFEDGKTFERSSKKRPGVSPGDRSGGKARFGGKKGIENSRIKKREFRDSKFGSGSKKGMKKQNTAATTNDIRDFNKSESGTNKRKR</sequence>
<dbReference type="EMBL" id="JAXQNO010000010">
    <property type="protein sequence ID" value="KAK4790314.1"/>
    <property type="molecule type" value="Genomic_DNA"/>
</dbReference>
<dbReference type="PANTHER" id="PTHR31707">
    <property type="entry name" value="PECTINESTERASE"/>
    <property type="match status" value="1"/>
</dbReference>
<keyword evidence="11" id="KW-0472">Membrane</keyword>
<dbReference type="Pfam" id="PF01095">
    <property type="entry name" value="Pectinesterase"/>
    <property type="match status" value="1"/>
</dbReference>
<evidence type="ECO:0000256" key="10">
    <source>
        <dbReference type="SAM" id="MobiDB-lite"/>
    </source>
</evidence>
<evidence type="ECO:0000256" key="8">
    <source>
        <dbReference type="ARBA" id="ARBA00023180"/>
    </source>
</evidence>
<dbReference type="Gene3D" id="2.160.20.10">
    <property type="entry name" value="Single-stranded right-handed beta-helix, Pectin lyase-like"/>
    <property type="match status" value="1"/>
</dbReference>
<evidence type="ECO:0000256" key="5">
    <source>
        <dbReference type="ARBA" id="ARBA00022801"/>
    </source>
</evidence>
<dbReference type="InterPro" id="IPR011050">
    <property type="entry name" value="Pectin_lyase_fold/virulence"/>
</dbReference>